<comment type="caution">
    <text evidence="11">The sequence shown here is derived from an EMBL/GenBank/DDBJ whole genome shotgun (WGS) entry which is preliminary data.</text>
</comment>
<dbReference type="PANTHER" id="PTHR43671">
    <property type="entry name" value="SERINE/THREONINE-PROTEIN KINASE NEK"/>
    <property type="match status" value="1"/>
</dbReference>
<reference evidence="11 12" key="1">
    <citation type="submission" date="2021-11" db="EMBL/GenBank/DDBJ databases">
        <title>Black yeast isolated from Biological Soil Crust.</title>
        <authorList>
            <person name="Kurbessoian T."/>
        </authorList>
    </citation>
    <scope>NUCLEOTIDE SEQUENCE [LARGE SCALE GENOMIC DNA]</scope>
    <source>
        <strain evidence="11 12">CCFEE 5522</strain>
    </source>
</reference>
<evidence type="ECO:0000313" key="12">
    <source>
        <dbReference type="Proteomes" id="UP001324427"/>
    </source>
</evidence>
<evidence type="ECO:0000313" key="11">
    <source>
        <dbReference type="EMBL" id="KAK4541064.1"/>
    </source>
</evidence>
<dbReference type="GO" id="GO:0004674">
    <property type="term" value="F:protein serine/threonine kinase activity"/>
    <property type="evidence" value="ECO:0007669"/>
    <property type="project" value="UniProtKB-KW"/>
</dbReference>
<evidence type="ECO:0000256" key="6">
    <source>
        <dbReference type="ARBA" id="ARBA00022840"/>
    </source>
</evidence>
<evidence type="ECO:0000256" key="5">
    <source>
        <dbReference type="ARBA" id="ARBA00022777"/>
    </source>
</evidence>
<protein>
    <recommendedName>
        <fullName evidence="1">non-specific serine/threonine protein kinase</fullName>
        <ecNumber evidence="1">2.7.11.1</ecNumber>
    </recommendedName>
</protein>
<feature type="region of interest" description="Disordered" evidence="9">
    <location>
        <begin position="280"/>
        <end position="328"/>
    </location>
</feature>
<keyword evidence="3" id="KW-0808">Transferase</keyword>
<dbReference type="AlphaFoldDB" id="A0AAV9J7S0"/>
<dbReference type="PROSITE" id="PS50011">
    <property type="entry name" value="PROTEIN_KINASE_DOM"/>
    <property type="match status" value="1"/>
</dbReference>
<feature type="compositionally biased region" description="Low complexity" evidence="9">
    <location>
        <begin position="309"/>
        <end position="328"/>
    </location>
</feature>
<dbReference type="Gene3D" id="3.30.200.20">
    <property type="entry name" value="Phosphorylase Kinase, domain 1"/>
    <property type="match status" value="1"/>
</dbReference>
<dbReference type="InterPro" id="IPR011009">
    <property type="entry name" value="Kinase-like_dom_sf"/>
</dbReference>
<dbReference type="InterPro" id="IPR050660">
    <property type="entry name" value="NEK_Ser/Thr_kinase"/>
</dbReference>
<dbReference type="SUPFAM" id="SSF56112">
    <property type="entry name" value="Protein kinase-like (PK-like)"/>
    <property type="match status" value="1"/>
</dbReference>
<keyword evidence="2" id="KW-0723">Serine/threonine-protein kinase</keyword>
<feature type="region of interest" description="Disordered" evidence="9">
    <location>
        <begin position="1"/>
        <end position="50"/>
    </location>
</feature>
<dbReference type="GO" id="GO:0005634">
    <property type="term" value="C:nucleus"/>
    <property type="evidence" value="ECO:0007669"/>
    <property type="project" value="TreeGrafter"/>
</dbReference>
<keyword evidence="4" id="KW-0547">Nucleotide-binding</keyword>
<evidence type="ECO:0000256" key="9">
    <source>
        <dbReference type="SAM" id="MobiDB-lite"/>
    </source>
</evidence>
<dbReference type="CDD" id="cd00180">
    <property type="entry name" value="PKc"/>
    <property type="match status" value="1"/>
</dbReference>
<evidence type="ECO:0000256" key="4">
    <source>
        <dbReference type="ARBA" id="ARBA00022741"/>
    </source>
</evidence>
<organism evidence="11 12">
    <name type="scientific">Oleoguttula mirabilis</name>
    <dbReference type="NCBI Taxonomy" id="1507867"/>
    <lineage>
        <taxon>Eukaryota</taxon>
        <taxon>Fungi</taxon>
        <taxon>Dikarya</taxon>
        <taxon>Ascomycota</taxon>
        <taxon>Pezizomycotina</taxon>
        <taxon>Dothideomycetes</taxon>
        <taxon>Dothideomycetidae</taxon>
        <taxon>Mycosphaerellales</taxon>
        <taxon>Teratosphaeriaceae</taxon>
        <taxon>Oleoguttula</taxon>
    </lineage>
</organism>
<proteinExistence type="predicted"/>
<dbReference type="EMBL" id="JAVFHQ010000057">
    <property type="protein sequence ID" value="KAK4541064.1"/>
    <property type="molecule type" value="Genomic_DNA"/>
</dbReference>
<evidence type="ECO:0000256" key="1">
    <source>
        <dbReference type="ARBA" id="ARBA00012513"/>
    </source>
</evidence>
<dbReference type="Pfam" id="PF06985">
    <property type="entry name" value="HET"/>
    <property type="match status" value="1"/>
</dbReference>
<dbReference type="PROSITE" id="PS00108">
    <property type="entry name" value="PROTEIN_KINASE_ST"/>
    <property type="match status" value="1"/>
</dbReference>
<comment type="catalytic activity">
    <reaction evidence="8">
        <text>L-seryl-[protein] + ATP = O-phospho-L-seryl-[protein] + ADP + H(+)</text>
        <dbReference type="Rhea" id="RHEA:17989"/>
        <dbReference type="Rhea" id="RHEA-COMP:9863"/>
        <dbReference type="Rhea" id="RHEA-COMP:11604"/>
        <dbReference type="ChEBI" id="CHEBI:15378"/>
        <dbReference type="ChEBI" id="CHEBI:29999"/>
        <dbReference type="ChEBI" id="CHEBI:30616"/>
        <dbReference type="ChEBI" id="CHEBI:83421"/>
        <dbReference type="ChEBI" id="CHEBI:456216"/>
        <dbReference type="EC" id="2.7.11.1"/>
    </reaction>
</comment>
<dbReference type="EC" id="2.7.11.1" evidence="1"/>
<keyword evidence="12" id="KW-1185">Reference proteome</keyword>
<dbReference type="SMART" id="SM00220">
    <property type="entry name" value="S_TKc"/>
    <property type="match status" value="1"/>
</dbReference>
<comment type="catalytic activity">
    <reaction evidence="7">
        <text>L-threonyl-[protein] + ATP = O-phospho-L-threonyl-[protein] + ADP + H(+)</text>
        <dbReference type="Rhea" id="RHEA:46608"/>
        <dbReference type="Rhea" id="RHEA-COMP:11060"/>
        <dbReference type="Rhea" id="RHEA-COMP:11605"/>
        <dbReference type="ChEBI" id="CHEBI:15378"/>
        <dbReference type="ChEBI" id="CHEBI:30013"/>
        <dbReference type="ChEBI" id="CHEBI:30616"/>
        <dbReference type="ChEBI" id="CHEBI:61977"/>
        <dbReference type="ChEBI" id="CHEBI:456216"/>
        <dbReference type="EC" id="2.7.11.1"/>
    </reaction>
</comment>
<dbReference type="Proteomes" id="UP001324427">
    <property type="component" value="Unassembled WGS sequence"/>
</dbReference>
<evidence type="ECO:0000259" key="10">
    <source>
        <dbReference type="PROSITE" id="PS50011"/>
    </source>
</evidence>
<dbReference type="GO" id="GO:0005524">
    <property type="term" value="F:ATP binding"/>
    <property type="evidence" value="ECO:0007669"/>
    <property type="project" value="UniProtKB-KW"/>
</dbReference>
<gene>
    <name evidence="11" type="ORF">LTR36_008289</name>
</gene>
<dbReference type="InterPro" id="IPR000719">
    <property type="entry name" value="Prot_kinase_dom"/>
</dbReference>
<dbReference type="Pfam" id="PF00069">
    <property type="entry name" value="Pkinase"/>
    <property type="match status" value="1"/>
</dbReference>
<evidence type="ECO:0000256" key="7">
    <source>
        <dbReference type="ARBA" id="ARBA00047899"/>
    </source>
</evidence>
<feature type="domain" description="Protein kinase" evidence="10">
    <location>
        <begin position="491"/>
        <end position="770"/>
    </location>
</feature>
<dbReference type="InterPro" id="IPR008271">
    <property type="entry name" value="Ser/Thr_kinase_AS"/>
</dbReference>
<keyword evidence="5" id="KW-0418">Kinase</keyword>
<dbReference type="InterPro" id="IPR010730">
    <property type="entry name" value="HET"/>
</dbReference>
<evidence type="ECO:0000256" key="8">
    <source>
        <dbReference type="ARBA" id="ARBA00048679"/>
    </source>
</evidence>
<dbReference type="Gene3D" id="1.10.510.10">
    <property type="entry name" value="Transferase(Phosphotransferase) domain 1"/>
    <property type="match status" value="1"/>
</dbReference>
<name>A0AAV9J7S0_9PEZI</name>
<evidence type="ECO:0000256" key="2">
    <source>
        <dbReference type="ARBA" id="ARBA00022527"/>
    </source>
</evidence>
<accession>A0AAV9J7S0</accession>
<sequence length="1079" mass="119374">MSRPLTDSDPGVHRSVKRSQADLDTSTSSSSSPQPPVKYPKHSASPSAQFSEAGAEAILTSWYDTCRSQNLDPIDSDNQVQGLSLLLGLSPAKIGQWCGKHALAPLIQASPGTAALGARSLQGEGRDDRRRRLAETHAANSRFKTCASNVPVPAKGGKLKCTWGCSFSHPRRYEWERHEELRQPQNFWVCDICVDTKEDRCVFISQRQDKFFDHAKTSHSHGDRNRLAARSKVDYYAGFDQTCTFRSGFSSDMCGHVFTGSWKERNDHWITHFGEDIDDESFGGPPGDGAHYEHPGPDLGGVGPLQGPSTGSKQASKSSSSNSGSTQCASTANGLSMLSTSGLIKELDTPLHNLYPLILIDVEHRRFVKPIQRPKYLAFSYTWAYGEPTMSIGFSADLSREDTPISQLGPLGLPFQKAMTLTAEMGYAYVWIDALCEPYADLARRDKVFEGATMIIVIACCPRFDDLVWHFTCHFCDLPTVRSWMEHRIELHHIQTLGHGAYGIVDEVQLLPARQNYARKILFRTTVRDRHGNGQSHEIEVMQKLNQLDHPHIARFVAAYHDTKALNILMKPVAECDLRQYLAEPSKWPRKRTEVQRWFMSLASALECMHRASCKHKDIKPANILINGDEVFLTDFGTAIDFSTHSSGSSGSALMTPKYCAPEVARHTTRGRSADIYSLGCVFVEMITLDLGSNLAELAAFTKLCANDRLRRDTYHENEQSVQLWLRQLTSRKPSVYQRTVLHLCGEMLAPTPNTRPSAEAVVKRLCPSTDCAGQTKDLQCHCCLRRDAMNRARSLNILVGYRPCLPDASTLSAGRKPSSALRARRWKTTDARSCRAHGESMTSEPTGQMAHRMRFMAGGRLCLSSLTHIPPHDTPKVGIDSITAGFHGIQSRLSWLTDGASALLSSATAAWLSPDVSCFATVFTSGSSPFWDLLKSRETVLGLSIMVFTESGDCELALLQNGGDTIFMTLEQRMTLSWHTKAVVHVWPGGASVSLSGIQKHEHSRSGGYMPARSLRKNRNAGSAASITILAAQDTSSGNRKMAQRVSNVWCSSMWPLEDMLASATQGKFPIDSMIILR</sequence>
<dbReference type="PANTHER" id="PTHR43671:SF98">
    <property type="entry name" value="SERINE_THREONINE-PROTEIN KINASE NEK11"/>
    <property type="match status" value="1"/>
</dbReference>
<keyword evidence="6" id="KW-0067">ATP-binding</keyword>
<evidence type="ECO:0000256" key="3">
    <source>
        <dbReference type="ARBA" id="ARBA00022679"/>
    </source>
</evidence>